<accession>A0A2T1FH75</accession>
<dbReference type="InterPro" id="IPR004014">
    <property type="entry name" value="ATPase_P-typ_cation-transptr_N"/>
</dbReference>
<dbReference type="GO" id="GO:0005886">
    <property type="term" value="C:plasma membrane"/>
    <property type="evidence" value="ECO:0007669"/>
    <property type="project" value="TreeGrafter"/>
</dbReference>
<keyword evidence="5" id="KW-0067">ATP-binding</keyword>
<comment type="similarity">
    <text evidence="2">Belongs to the cation transport ATPase (P-type) (TC 3.A.3) family. Type IIA subfamily.</text>
</comment>
<comment type="caution">
    <text evidence="11">The sequence shown here is derived from an EMBL/GenBank/DDBJ whole genome shotgun (WGS) entry which is preliminary data.</text>
</comment>
<dbReference type="PROSITE" id="PS00154">
    <property type="entry name" value="ATPASE_E1_E2"/>
    <property type="match status" value="1"/>
</dbReference>
<evidence type="ECO:0000313" key="11">
    <source>
        <dbReference type="EMBL" id="PSB44301.1"/>
    </source>
</evidence>
<feature type="transmembrane region" description="Helical" evidence="9">
    <location>
        <begin position="285"/>
        <end position="312"/>
    </location>
</feature>
<dbReference type="InterPro" id="IPR001757">
    <property type="entry name" value="P_typ_ATPase"/>
</dbReference>
<dbReference type="GO" id="GO:0016887">
    <property type="term" value="F:ATP hydrolysis activity"/>
    <property type="evidence" value="ECO:0007669"/>
    <property type="project" value="InterPro"/>
</dbReference>
<dbReference type="PANTHER" id="PTHR43294:SF20">
    <property type="entry name" value="P-TYPE ATPASE"/>
    <property type="match status" value="1"/>
</dbReference>
<dbReference type="Gene3D" id="1.20.1110.10">
    <property type="entry name" value="Calcium-transporting ATPase, transmembrane domain"/>
    <property type="match status" value="1"/>
</dbReference>
<dbReference type="SMART" id="SM00831">
    <property type="entry name" value="Cation_ATPase_N"/>
    <property type="match status" value="1"/>
</dbReference>
<dbReference type="SUPFAM" id="SSF81665">
    <property type="entry name" value="Calcium ATPase, transmembrane domain M"/>
    <property type="match status" value="1"/>
</dbReference>
<dbReference type="Gene3D" id="3.40.50.1000">
    <property type="entry name" value="HAD superfamily/HAD-like"/>
    <property type="match status" value="1"/>
</dbReference>
<dbReference type="GO" id="GO:0030007">
    <property type="term" value="P:intracellular potassium ion homeostasis"/>
    <property type="evidence" value="ECO:0007669"/>
    <property type="project" value="TreeGrafter"/>
</dbReference>
<dbReference type="InterPro" id="IPR036412">
    <property type="entry name" value="HAD-like_sf"/>
</dbReference>
<dbReference type="PRINTS" id="PR00119">
    <property type="entry name" value="CATATPASE"/>
</dbReference>
<dbReference type="GO" id="GO:1990573">
    <property type="term" value="P:potassium ion import across plasma membrane"/>
    <property type="evidence" value="ECO:0007669"/>
    <property type="project" value="TreeGrafter"/>
</dbReference>
<comment type="subcellular location">
    <subcellularLocation>
        <location evidence="1">Membrane</location>
        <topology evidence="1">Multi-pass membrane protein</topology>
    </subcellularLocation>
</comment>
<dbReference type="GO" id="GO:1902600">
    <property type="term" value="P:proton transmembrane transport"/>
    <property type="evidence" value="ECO:0007669"/>
    <property type="project" value="TreeGrafter"/>
</dbReference>
<evidence type="ECO:0000256" key="5">
    <source>
        <dbReference type="ARBA" id="ARBA00022840"/>
    </source>
</evidence>
<keyword evidence="4" id="KW-0547">Nucleotide-binding</keyword>
<dbReference type="PRINTS" id="PR00120">
    <property type="entry name" value="HATPASE"/>
</dbReference>
<dbReference type="SFLD" id="SFLDF00027">
    <property type="entry name" value="p-type_atpase"/>
    <property type="match status" value="1"/>
</dbReference>
<dbReference type="PANTHER" id="PTHR43294">
    <property type="entry name" value="SODIUM/POTASSIUM-TRANSPORTING ATPASE SUBUNIT ALPHA"/>
    <property type="match status" value="1"/>
</dbReference>
<dbReference type="FunFam" id="3.40.50.1000:FF:000001">
    <property type="entry name" value="Phospholipid-transporting ATPase IC"/>
    <property type="match status" value="1"/>
</dbReference>
<feature type="transmembrane region" description="Helical" evidence="9">
    <location>
        <begin position="255"/>
        <end position="273"/>
    </location>
</feature>
<feature type="domain" description="Cation-transporting P-type ATPase N-terminal" evidence="10">
    <location>
        <begin position="13"/>
        <end position="87"/>
    </location>
</feature>
<dbReference type="InterPro" id="IPR023298">
    <property type="entry name" value="ATPase_P-typ_TM_dom_sf"/>
</dbReference>
<evidence type="ECO:0000259" key="10">
    <source>
        <dbReference type="SMART" id="SM00831"/>
    </source>
</evidence>
<dbReference type="InterPro" id="IPR059000">
    <property type="entry name" value="ATPase_P-type_domA"/>
</dbReference>
<evidence type="ECO:0000256" key="3">
    <source>
        <dbReference type="ARBA" id="ARBA00022692"/>
    </source>
</evidence>
<name>A0A2T1FH75_9CYAN</name>
<dbReference type="RefSeq" id="WP_106311683.1">
    <property type="nucleotide sequence ID" value="NZ_PVWO01000526.1"/>
</dbReference>
<evidence type="ECO:0000256" key="2">
    <source>
        <dbReference type="ARBA" id="ARBA00005675"/>
    </source>
</evidence>
<feature type="transmembrane region" description="Helical" evidence="9">
    <location>
        <begin position="787"/>
        <end position="806"/>
    </location>
</feature>
<keyword evidence="3 9" id="KW-0812">Transmembrane</keyword>
<dbReference type="EMBL" id="PVWO01000526">
    <property type="protein sequence ID" value="PSB44301.1"/>
    <property type="molecule type" value="Genomic_DNA"/>
</dbReference>
<dbReference type="InterPro" id="IPR008250">
    <property type="entry name" value="ATPase_P-typ_transduc_dom_A_sf"/>
</dbReference>
<dbReference type="SFLD" id="SFLDS00003">
    <property type="entry name" value="Haloacid_Dehalogenase"/>
    <property type="match status" value="1"/>
</dbReference>
<feature type="transmembrane region" description="Helical" evidence="9">
    <location>
        <begin position="710"/>
        <end position="731"/>
    </location>
</feature>
<dbReference type="SUPFAM" id="SSF56784">
    <property type="entry name" value="HAD-like"/>
    <property type="match status" value="1"/>
</dbReference>
<dbReference type="FunFam" id="3.40.50.1000:FF:000028">
    <property type="entry name" value="Calcium-transporting P-type ATPase, putative"/>
    <property type="match status" value="1"/>
</dbReference>
<keyword evidence="12" id="KW-1185">Reference proteome</keyword>
<evidence type="ECO:0000256" key="9">
    <source>
        <dbReference type="SAM" id="Phobius"/>
    </source>
</evidence>
<dbReference type="Pfam" id="PF00689">
    <property type="entry name" value="Cation_ATPase_C"/>
    <property type="match status" value="1"/>
</dbReference>
<reference evidence="11 12" key="1">
    <citation type="submission" date="2018-03" db="EMBL/GenBank/DDBJ databases">
        <title>The ancient ancestry and fast evolution of plastids.</title>
        <authorList>
            <person name="Moore K.R."/>
            <person name="Magnabosco C."/>
            <person name="Momper L."/>
            <person name="Gold D.A."/>
            <person name="Bosak T."/>
            <person name="Fournier G.P."/>
        </authorList>
    </citation>
    <scope>NUCLEOTIDE SEQUENCE [LARGE SCALE GENOMIC DNA]</scope>
    <source>
        <strain evidence="11 12">CCALA 037</strain>
    </source>
</reference>
<organism evidence="11 12">
    <name type="scientific">Chamaesiphon polymorphus CCALA 037</name>
    <dbReference type="NCBI Taxonomy" id="2107692"/>
    <lineage>
        <taxon>Bacteria</taxon>
        <taxon>Bacillati</taxon>
        <taxon>Cyanobacteriota</taxon>
        <taxon>Cyanophyceae</taxon>
        <taxon>Gomontiellales</taxon>
        <taxon>Chamaesiphonaceae</taxon>
        <taxon>Chamaesiphon</taxon>
    </lineage>
</organism>
<proteinExistence type="inferred from homology"/>
<dbReference type="InterPro" id="IPR006068">
    <property type="entry name" value="ATPase_P-typ_cation-transptr_C"/>
</dbReference>
<dbReference type="OrthoDB" id="499468at2"/>
<dbReference type="InterPro" id="IPR044492">
    <property type="entry name" value="P_typ_ATPase_HD_dom"/>
</dbReference>
<gene>
    <name evidence="11" type="ORF">C7B77_25705</name>
</gene>
<dbReference type="InterPro" id="IPR018303">
    <property type="entry name" value="ATPase_P-typ_P_site"/>
</dbReference>
<dbReference type="InterPro" id="IPR023214">
    <property type="entry name" value="HAD_sf"/>
</dbReference>
<dbReference type="GO" id="GO:0005524">
    <property type="term" value="F:ATP binding"/>
    <property type="evidence" value="ECO:0007669"/>
    <property type="project" value="UniProtKB-KW"/>
</dbReference>
<dbReference type="GO" id="GO:0036376">
    <property type="term" value="P:sodium ion export across plasma membrane"/>
    <property type="evidence" value="ECO:0007669"/>
    <property type="project" value="TreeGrafter"/>
</dbReference>
<evidence type="ECO:0000313" key="12">
    <source>
        <dbReference type="Proteomes" id="UP000238937"/>
    </source>
</evidence>
<evidence type="ECO:0000256" key="8">
    <source>
        <dbReference type="ARBA" id="ARBA00023136"/>
    </source>
</evidence>
<feature type="transmembrane region" description="Helical" evidence="9">
    <location>
        <begin position="63"/>
        <end position="85"/>
    </location>
</feature>
<dbReference type="SUPFAM" id="SSF81660">
    <property type="entry name" value="Metal cation-transporting ATPase, ATP-binding domain N"/>
    <property type="match status" value="1"/>
</dbReference>
<dbReference type="Gene3D" id="2.70.150.10">
    <property type="entry name" value="Calcium-transporting ATPase, cytoplasmic transduction domain A"/>
    <property type="match status" value="1"/>
</dbReference>
<dbReference type="Pfam" id="PF00690">
    <property type="entry name" value="Cation_ATPase_N"/>
    <property type="match status" value="1"/>
</dbReference>
<dbReference type="Gene3D" id="3.40.1110.10">
    <property type="entry name" value="Calcium-transporting ATPase, cytoplasmic domain N"/>
    <property type="match status" value="1"/>
</dbReference>
<evidence type="ECO:0000256" key="1">
    <source>
        <dbReference type="ARBA" id="ARBA00004141"/>
    </source>
</evidence>
<dbReference type="InterPro" id="IPR050510">
    <property type="entry name" value="Cation_transp_ATPase_P-type"/>
</dbReference>
<dbReference type="Pfam" id="PF00122">
    <property type="entry name" value="E1-E2_ATPase"/>
    <property type="match status" value="1"/>
</dbReference>
<feature type="transmembrane region" description="Helical" evidence="9">
    <location>
        <begin position="91"/>
        <end position="107"/>
    </location>
</feature>
<dbReference type="SFLD" id="SFLDG00002">
    <property type="entry name" value="C1.7:_P-type_atpase_like"/>
    <property type="match status" value="1"/>
</dbReference>
<feature type="transmembrane region" description="Helical" evidence="9">
    <location>
        <begin position="851"/>
        <end position="870"/>
    </location>
</feature>
<dbReference type="Proteomes" id="UP000238937">
    <property type="component" value="Unassembled WGS sequence"/>
</dbReference>
<dbReference type="GO" id="GO:0005391">
    <property type="term" value="F:P-type sodium:potassium-exchanging transporter activity"/>
    <property type="evidence" value="ECO:0007669"/>
    <property type="project" value="TreeGrafter"/>
</dbReference>
<keyword evidence="8 9" id="KW-0472">Membrane</keyword>
<feature type="transmembrane region" description="Helical" evidence="9">
    <location>
        <begin position="737"/>
        <end position="759"/>
    </location>
</feature>
<sequence length="914" mass="98063">MTITATKNVRESQWHALSVPETARSLNSDLHRGLTVADAEQRHHRLGANQLVGKPGKSAWVRFLLQFNQPLLYILLAAGVVTAFLQEWIDSGVIFGVTIINAIIGFVQESRAESAIAALAKSVTTETTLIRDGRTQRVPADRLVPGDLVQLAAGDKIPADLRLVEVSNLTVDESGLTGESVPIQKDTQPLETGVALAERTCMAYMGSLVTSGQGQGLVVAIANATETGRISQLMEQSTDVETPITRKLGKFSKKLLYIVLGLAVLNFLVALPQNESWVEVFTTTVAFAVAAIPEGLPAIVTITLAIGVSRLARRNAIVRKLAAVETLGSTTVICSDKTGTLTENQMTVQAIFAGVGAASQNENRAYRVTGVGYDPDGEILAEDRPIDLASAPALNECLTAGLLCNDSHLQPQPDGQYKIVGDPTEASLIVAAQKAGLNVEDLAAKMPRLDVIPFESQYQYMATLHQTDRNEKSIYVKGSTEAILQRCDRMLDERGQSIDLDRVRIERQADEMAQQGLRVLAFATKSVTSLPQPLSHGDVDRGLVFLGLQGMLDPPRTAAIAAVRDCQAAGIKVKMITGDHVLTATAIAGMMQLSQGAEIESYSGSDLSQMSDGEFANAAASGNVFARVAPEQKLRLVEALQAKGEIVAMTGDGVNDAPALKQADLGIAMGITGTEVSKEAAAMILTDDNFASIAAAVEEGRTVYQNLLRAIAFALPVNGGEGLTILAGVLMGTALPILPLQILWINMVSATALTIPLAFEPKSTAVMKLPPRNPNEPLLTARLLRRIVIISLFNVIAVFGSFGWAQQTIGNIAVSRTMAVNTLISAEAFYLLSITQFVPSIFAKLRDRRRPIAYIPAIGIATILVLQWIFVEWSVMNQLFQTVPLSFDRAARSVAISLPVVIVVKLLDRFDPIE</sequence>
<dbReference type="GO" id="GO:0006883">
    <property type="term" value="P:intracellular sodium ion homeostasis"/>
    <property type="evidence" value="ECO:0007669"/>
    <property type="project" value="TreeGrafter"/>
</dbReference>
<dbReference type="Pfam" id="PF08282">
    <property type="entry name" value="Hydrolase_3"/>
    <property type="match status" value="1"/>
</dbReference>
<evidence type="ECO:0000256" key="7">
    <source>
        <dbReference type="ARBA" id="ARBA00022989"/>
    </source>
</evidence>
<evidence type="ECO:0000256" key="6">
    <source>
        <dbReference type="ARBA" id="ARBA00022967"/>
    </source>
</evidence>
<dbReference type="NCBIfam" id="TIGR01494">
    <property type="entry name" value="ATPase_P-type"/>
    <property type="match status" value="2"/>
</dbReference>
<protein>
    <submittedName>
        <fullName evidence="11">Carbonate dehydratase</fullName>
    </submittedName>
</protein>
<keyword evidence="7 9" id="KW-1133">Transmembrane helix</keyword>
<feature type="transmembrane region" description="Helical" evidence="9">
    <location>
        <begin position="818"/>
        <end position="839"/>
    </location>
</feature>
<dbReference type="SUPFAM" id="SSF81653">
    <property type="entry name" value="Calcium ATPase, transduction domain A"/>
    <property type="match status" value="1"/>
</dbReference>
<dbReference type="Pfam" id="PF13246">
    <property type="entry name" value="Cation_ATPase"/>
    <property type="match status" value="1"/>
</dbReference>
<dbReference type="AlphaFoldDB" id="A0A2T1FH75"/>
<keyword evidence="6" id="KW-1278">Translocase</keyword>
<evidence type="ECO:0000256" key="4">
    <source>
        <dbReference type="ARBA" id="ARBA00022741"/>
    </source>
</evidence>
<dbReference type="InterPro" id="IPR023299">
    <property type="entry name" value="ATPase_P-typ_cyto_dom_N"/>
</dbReference>